<evidence type="ECO:0000259" key="3">
    <source>
        <dbReference type="Pfam" id="PF05368"/>
    </source>
</evidence>
<dbReference type="PANTHER" id="PTHR47706">
    <property type="entry name" value="NMRA-LIKE FAMILY PROTEIN"/>
    <property type="match status" value="1"/>
</dbReference>
<dbReference type="Proteomes" id="UP001595616">
    <property type="component" value="Unassembled WGS sequence"/>
</dbReference>
<organism evidence="4 5">
    <name type="scientific">Lacihabitans lacunae</name>
    <dbReference type="NCBI Taxonomy" id="1028214"/>
    <lineage>
        <taxon>Bacteria</taxon>
        <taxon>Pseudomonadati</taxon>
        <taxon>Bacteroidota</taxon>
        <taxon>Cytophagia</taxon>
        <taxon>Cytophagales</taxon>
        <taxon>Leadbetterellaceae</taxon>
        <taxon>Lacihabitans</taxon>
    </lineage>
</organism>
<keyword evidence="1" id="KW-0521">NADP</keyword>
<dbReference type="InterPro" id="IPR036291">
    <property type="entry name" value="NAD(P)-bd_dom_sf"/>
</dbReference>
<sequence length="298" mass="33622">MRNMILVAGATGNLGKRIVKALVEKNAEVKVLIRPNTDTEIINALFKIGAKIHELNHWNKEEIAIACDDVACVVSVLAGLKDVIIDAQKILLDAAVLAGVPRFIPSDYSLDFTNFKQDENRNLDLRREFHTYLDQQNIRATSVFNGAFMELILDEMPLIVFKPKLVIYWGKADYKWGFTAIDDVAKYTANVALDPNTPRYLNIAGDQISPREVKVAVSEVTKKSFTLIRLGGKTLLGIMIKIAKKVSPAENELYPAWQGMQYMHNMIDPRSEIKQLDNNRYAGMSWFSVKDMLYANKV</sequence>
<keyword evidence="5" id="KW-1185">Reference proteome</keyword>
<proteinExistence type="predicted"/>
<dbReference type="InterPro" id="IPR051609">
    <property type="entry name" value="NmrA/Isoflavone_reductase-like"/>
</dbReference>
<keyword evidence="2" id="KW-0560">Oxidoreductase</keyword>
<evidence type="ECO:0000256" key="2">
    <source>
        <dbReference type="ARBA" id="ARBA00023002"/>
    </source>
</evidence>
<dbReference type="InterPro" id="IPR008030">
    <property type="entry name" value="NmrA-like"/>
</dbReference>
<dbReference type="Pfam" id="PF05368">
    <property type="entry name" value="NmrA"/>
    <property type="match status" value="1"/>
</dbReference>
<dbReference type="EMBL" id="JBHRYQ010000001">
    <property type="protein sequence ID" value="MFC3810998.1"/>
    <property type="molecule type" value="Genomic_DNA"/>
</dbReference>
<name>A0ABV7YXQ8_9BACT</name>
<reference evidence="5" key="1">
    <citation type="journal article" date="2019" name="Int. J. Syst. Evol. Microbiol.">
        <title>The Global Catalogue of Microorganisms (GCM) 10K type strain sequencing project: providing services to taxonomists for standard genome sequencing and annotation.</title>
        <authorList>
            <consortium name="The Broad Institute Genomics Platform"/>
            <consortium name="The Broad Institute Genome Sequencing Center for Infectious Disease"/>
            <person name="Wu L."/>
            <person name="Ma J."/>
        </authorList>
    </citation>
    <scope>NUCLEOTIDE SEQUENCE [LARGE SCALE GENOMIC DNA]</scope>
    <source>
        <strain evidence="5">CECT 7956</strain>
    </source>
</reference>
<dbReference type="Gene3D" id="3.40.50.720">
    <property type="entry name" value="NAD(P)-binding Rossmann-like Domain"/>
    <property type="match status" value="1"/>
</dbReference>
<accession>A0ABV7YXQ8</accession>
<protein>
    <submittedName>
        <fullName evidence="4">NmrA family NAD(P)-binding protein</fullName>
    </submittedName>
</protein>
<evidence type="ECO:0000313" key="4">
    <source>
        <dbReference type="EMBL" id="MFC3810998.1"/>
    </source>
</evidence>
<evidence type="ECO:0000256" key="1">
    <source>
        <dbReference type="ARBA" id="ARBA00022857"/>
    </source>
</evidence>
<feature type="domain" description="NmrA-like" evidence="3">
    <location>
        <begin position="2"/>
        <end position="242"/>
    </location>
</feature>
<dbReference type="SUPFAM" id="SSF51735">
    <property type="entry name" value="NAD(P)-binding Rossmann-fold domains"/>
    <property type="match status" value="1"/>
</dbReference>
<gene>
    <name evidence="4" type="ORF">ACFOOI_10060</name>
</gene>
<dbReference type="PANTHER" id="PTHR47706:SF1">
    <property type="entry name" value="CIPA-LIKE, PUTATIVE (AFU_ORTHOLOGUE AFUA_1G12460)-RELATED"/>
    <property type="match status" value="1"/>
</dbReference>
<dbReference type="RefSeq" id="WP_379837607.1">
    <property type="nucleotide sequence ID" value="NZ_JBHRYQ010000001.1"/>
</dbReference>
<evidence type="ECO:0000313" key="5">
    <source>
        <dbReference type="Proteomes" id="UP001595616"/>
    </source>
</evidence>
<dbReference type="Gene3D" id="3.90.25.10">
    <property type="entry name" value="UDP-galactose 4-epimerase, domain 1"/>
    <property type="match status" value="1"/>
</dbReference>
<comment type="caution">
    <text evidence="4">The sequence shown here is derived from an EMBL/GenBank/DDBJ whole genome shotgun (WGS) entry which is preliminary data.</text>
</comment>